<feature type="domain" description="Aminoglycoside phosphotransferase" evidence="1">
    <location>
        <begin position="163"/>
        <end position="357"/>
    </location>
</feature>
<name>A0ABX5EGI3_9MICO</name>
<dbReference type="RefSeq" id="WP_106267354.1">
    <property type="nucleotide sequence ID" value="NZ_PVTX01000005.1"/>
</dbReference>
<dbReference type="Gene3D" id="3.90.1200.10">
    <property type="match status" value="1"/>
</dbReference>
<dbReference type="Proteomes" id="UP000239895">
    <property type="component" value="Unassembled WGS sequence"/>
</dbReference>
<keyword evidence="3" id="KW-1185">Reference proteome</keyword>
<proteinExistence type="predicted"/>
<gene>
    <name evidence="2" type="ORF">BCL65_105235</name>
</gene>
<dbReference type="InterPro" id="IPR011009">
    <property type="entry name" value="Kinase-like_dom_sf"/>
</dbReference>
<sequence>MTVTTSGTRTSPHDHGAWRELLTGPGAESVLAAALGADGARLDTWHVRELHARPGAELTVAYDVVARRRHGSTESTAHEHLFATSAAGLDPGATAPDDGVVRLDDGTHALLVWRHPHDPALPGLAVGTTPARLTQRLREDGVTAEVLSLETVTYRPLRRAVLRARTTAGTLYVKVVRPTRVAALVQRHELFAAGDGLVAPRVLTRGEDGVVVLAELSGPSLADHLAATPAHGQPDAVDPAEIVRAAASLPPAGVGLSRRAPWADRLGRYTAALADAHGVDADRLARLAAGVHAALRGRDLGPVVATHGDLHAANVVLSTAGADGAGPGAAPRVVGVLDVDTLGPGHLVDDLACAVAHLAVLPALAHGTYDGVEGLVERCLTVFGAEVDPVVLRARAAAVVVSLAVGAPDRAVADAWITVAERWVAAADGF</sequence>
<dbReference type="EMBL" id="PVTX01000005">
    <property type="protein sequence ID" value="PRZ07093.1"/>
    <property type="molecule type" value="Genomic_DNA"/>
</dbReference>
<evidence type="ECO:0000313" key="2">
    <source>
        <dbReference type="EMBL" id="PRZ07093.1"/>
    </source>
</evidence>
<organism evidence="2 3">
    <name type="scientific">Isoptericola halotolerans</name>
    <dbReference type="NCBI Taxonomy" id="300560"/>
    <lineage>
        <taxon>Bacteria</taxon>
        <taxon>Bacillati</taxon>
        <taxon>Actinomycetota</taxon>
        <taxon>Actinomycetes</taxon>
        <taxon>Micrococcales</taxon>
        <taxon>Promicromonosporaceae</taxon>
        <taxon>Isoptericola</taxon>
    </lineage>
</organism>
<dbReference type="Pfam" id="PF01636">
    <property type="entry name" value="APH"/>
    <property type="match status" value="1"/>
</dbReference>
<accession>A0ABX5EGI3</accession>
<dbReference type="SUPFAM" id="SSF56112">
    <property type="entry name" value="Protein kinase-like (PK-like)"/>
    <property type="match status" value="1"/>
</dbReference>
<evidence type="ECO:0000259" key="1">
    <source>
        <dbReference type="Pfam" id="PF01636"/>
    </source>
</evidence>
<protein>
    <submittedName>
        <fullName evidence="2">Phosphotransferase family enzyme</fullName>
    </submittedName>
</protein>
<dbReference type="InterPro" id="IPR002575">
    <property type="entry name" value="Aminoglycoside_PTrfase"/>
</dbReference>
<comment type="caution">
    <text evidence="2">The sequence shown here is derived from an EMBL/GenBank/DDBJ whole genome shotgun (WGS) entry which is preliminary data.</text>
</comment>
<reference evidence="2 3" key="1">
    <citation type="submission" date="2018-03" db="EMBL/GenBank/DDBJ databases">
        <title>Comparative analysis of microorganisms from saline springs in Andes Mountain Range, Colombia.</title>
        <authorList>
            <person name="Rubin E."/>
        </authorList>
    </citation>
    <scope>NUCLEOTIDE SEQUENCE [LARGE SCALE GENOMIC DNA]</scope>
    <source>
        <strain evidence="2 3">CG 23</strain>
    </source>
</reference>
<evidence type="ECO:0000313" key="3">
    <source>
        <dbReference type="Proteomes" id="UP000239895"/>
    </source>
</evidence>